<organism evidence="1 2">
    <name type="scientific">Paenibacillus mesotrionivorans</name>
    <dbReference type="NCBI Taxonomy" id="3160968"/>
    <lineage>
        <taxon>Bacteria</taxon>
        <taxon>Bacillati</taxon>
        <taxon>Bacillota</taxon>
        <taxon>Bacilli</taxon>
        <taxon>Bacillales</taxon>
        <taxon>Paenibacillaceae</taxon>
        <taxon>Paenibacillus</taxon>
    </lineage>
</organism>
<dbReference type="EMBL" id="JBJURJ010000002">
    <property type="protein sequence ID" value="MFM9327454.1"/>
    <property type="molecule type" value="Genomic_DNA"/>
</dbReference>
<protein>
    <submittedName>
        <fullName evidence="1">Uncharacterized protein</fullName>
    </submittedName>
</protein>
<dbReference type="Proteomes" id="UP001631969">
    <property type="component" value="Unassembled WGS sequence"/>
</dbReference>
<reference evidence="1" key="1">
    <citation type="submission" date="2024-12" db="EMBL/GenBank/DDBJ databases">
        <authorList>
            <person name="Wu N."/>
        </authorList>
    </citation>
    <scope>NUCLEOTIDE SEQUENCE</scope>
    <source>
        <strain evidence="1">P15</strain>
    </source>
</reference>
<sequence>MYYVLKHKETGEIFSCSQKNIYDFMYHGVKSWEDEDTAAAEMASVLAGQGYDEPEKWEVFDLEEEHTLKMCNVKLANNPAKRLYMREDGRLEARSDT</sequence>
<gene>
    <name evidence="1" type="ORF">ACI1P1_03980</name>
</gene>
<comment type="caution">
    <text evidence="1">The sequence shown here is derived from an EMBL/GenBank/DDBJ whole genome shotgun (WGS) entry which is preliminary data.</text>
</comment>
<accession>A0ACC7NRV9</accession>
<proteinExistence type="predicted"/>
<keyword evidence="2" id="KW-1185">Reference proteome</keyword>
<evidence type="ECO:0000313" key="1">
    <source>
        <dbReference type="EMBL" id="MFM9327454.1"/>
    </source>
</evidence>
<evidence type="ECO:0000313" key="2">
    <source>
        <dbReference type="Proteomes" id="UP001631969"/>
    </source>
</evidence>
<name>A0ACC7NRV9_9BACL</name>